<feature type="domain" description="Calcineurin-like phosphoesterase" evidence="1">
    <location>
        <begin position="5"/>
        <end position="148"/>
    </location>
</feature>
<gene>
    <name evidence="2" type="ORF">ACFQ4B_05945</name>
</gene>
<accession>A0ABW3UGT9</accession>
<evidence type="ECO:0000313" key="3">
    <source>
        <dbReference type="Proteomes" id="UP001597180"/>
    </source>
</evidence>
<dbReference type="Pfam" id="PF00149">
    <property type="entry name" value="Metallophos"/>
    <property type="match status" value="1"/>
</dbReference>
<evidence type="ECO:0000313" key="2">
    <source>
        <dbReference type="EMBL" id="MFD1219652.1"/>
    </source>
</evidence>
<sequence>MSADWFIADPHFGHKNILKYENRPFVDIEHMDNIIIENYNRTISEGDTVYWLGDMFFCKSDRMEYIAKRLSKGRNILIRGNHDKGVTDGKFLKLGFKPYRMMSYYNAILTHEPISEVNMSYLETEGIRFNIHGHVHSRIDALDQSKYQCVSVENTDYSPISIDEIINRFRVNRKKLSRKE</sequence>
<keyword evidence="3" id="KW-1185">Reference proteome</keyword>
<protein>
    <submittedName>
        <fullName evidence="2">Metallophosphoesterase</fullName>
    </submittedName>
</protein>
<name>A0ABW3UGT9_9BACL</name>
<proteinExistence type="predicted"/>
<comment type="caution">
    <text evidence="2">The sequence shown here is derived from an EMBL/GenBank/DDBJ whole genome shotgun (WGS) entry which is preliminary data.</text>
</comment>
<dbReference type="Proteomes" id="UP001597180">
    <property type="component" value="Unassembled WGS sequence"/>
</dbReference>
<dbReference type="EMBL" id="JBHTLU010000012">
    <property type="protein sequence ID" value="MFD1219652.1"/>
    <property type="molecule type" value="Genomic_DNA"/>
</dbReference>
<dbReference type="RefSeq" id="WP_345594853.1">
    <property type="nucleotide sequence ID" value="NZ_BAABJG010000055.1"/>
</dbReference>
<dbReference type="Gene3D" id="3.60.21.10">
    <property type="match status" value="1"/>
</dbReference>
<evidence type="ECO:0000259" key="1">
    <source>
        <dbReference type="Pfam" id="PF00149"/>
    </source>
</evidence>
<dbReference type="SUPFAM" id="SSF56300">
    <property type="entry name" value="Metallo-dependent phosphatases"/>
    <property type="match status" value="1"/>
</dbReference>
<organism evidence="2 3">
    <name type="scientific">Paenibacillus vulneris</name>
    <dbReference type="NCBI Taxonomy" id="1133364"/>
    <lineage>
        <taxon>Bacteria</taxon>
        <taxon>Bacillati</taxon>
        <taxon>Bacillota</taxon>
        <taxon>Bacilli</taxon>
        <taxon>Bacillales</taxon>
        <taxon>Paenibacillaceae</taxon>
        <taxon>Paenibacillus</taxon>
    </lineage>
</organism>
<reference evidence="3" key="1">
    <citation type="journal article" date="2019" name="Int. J. Syst. Evol. Microbiol.">
        <title>The Global Catalogue of Microorganisms (GCM) 10K type strain sequencing project: providing services to taxonomists for standard genome sequencing and annotation.</title>
        <authorList>
            <consortium name="The Broad Institute Genomics Platform"/>
            <consortium name="The Broad Institute Genome Sequencing Center for Infectious Disease"/>
            <person name="Wu L."/>
            <person name="Ma J."/>
        </authorList>
    </citation>
    <scope>NUCLEOTIDE SEQUENCE [LARGE SCALE GENOMIC DNA]</scope>
    <source>
        <strain evidence="3">CCUG 53270</strain>
    </source>
</reference>
<dbReference type="InterPro" id="IPR004843">
    <property type="entry name" value="Calcineurin-like_PHP"/>
</dbReference>
<dbReference type="InterPro" id="IPR029052">
    <property type="entry name" value="Metallo-depent_PP-like"/>
</dbReference>